<sequence>MRVSAQLYTVRQCGDLSDQLKLVSACGFSDIETTGLHEMTPQEMARIVHQSGLNLRSAHFDWEEFHERFDDIVEVLHLLKCQVAVMPWLAPQARPGTVEGWKAVSGQLSDWANRLGDHGVSLAYHNHDFDLFGAPGKTPLEQILAQENIYWQPDIGWIVAAGQDAADLLARHADRILSVHAKDVDPQGGSGDRRWRNLGEGVVDWDATIRALSTTKCTDLFVEHDESADHRRTLQTGRSFLTERLGGIG</sequence>
<dbReference type="InterPro" id="IPR050312">
    <property type="entry name" value="IolE/XylAMocC-like"/>
</dbReference>
<dbReference type="AlphaFoldDB" id="A0AA91BUU8"/>
<dbReference type="Pfam" id="PF01261">
    <property type="entry name" value="AP_endonuc_2"/>
    <property type="match status" value="1"/>
</dbReference>
<name>A0AA91BUU8_9RHOB</name>
<feature type="domain" description="Xylose isomerase-like TIM barrel" evidence="1">
    <location>
        <begin position="49"/>
        <end position="222"/>
    </location>
</feature>
<dbReference type="InterPro" id="IPR036237">
    <property type="entry name" value="Xyl_isomerase-like_sf"/>
</dbReference>
<dbReference type="Gene3D" id="3.20.20.150">
    <property type="entry name" value="Divalent-metal-dependent TIM barrel enzymes"/>
    <property type="match status" value="1"/>
</dbReference>
<dbReference type="RefSeq" id="WP_171330983.1">
    <property type="nucleotide sequence ID" value="NZ_WVRA01000005.1"/>
</dbReference>
<reference evidence="2" key="1">
    <citation type="submission" date="2019-12" db="EMBL/GenBank/DDBJ databases">
        <title>Ruegeria JWLKs population differentiation of coral mucus and skeleton niches.</title>
        <authorList>
            <person name="Luo D."/>
        </authorList>
    </citation>
    <scope>NUCLEOTIDE SEQUENCE</scope>
    <source>
        <strain evidence="2">HKCCD6181</strain>
    </source>
</reference>
<dbReference type="SUPFAM" id="SSF51658">
    <property type="entry name" value="Xylose isomerase-like"/>
    <property type="match status" value="1"/>
</dbReference>
<accession>A0AA91BUU8</accession>
<dbReference type="EMBL" id="WVRA01000005">
    <property type="protein sequence ID" value="NOE19453.1"/>
    <property type="molecule type" value="Genomic_DNA"/>
</dbReference>
<evidence type="ECO:0000313" key="2">
    <source>
        <dbReference type="EMBL" id="NOE19453.1"/>
    </source>
</evidence>
<dbReference type="PANTHER" id="PTHR12110:SF41">
    <property type="entry name" value="INOSOSE DEHYDRATASE"/>
    <property type="match status" value="1"/>
</dbReference>
<protein>
    <submittedName>
        <fullName evidence="2">TIM barrel protein</fullName>
    </submittedName>
</protein>
<evidence type="ECO:0000313" key="3">
    <source>
        <dbReference type="Proteomes" id="UP000597886"/>
    </source>
</evidence>
<organism evidence="2 3">
    <name type="scientific">Ruegeria atlantica</name>
    <dbReference type="NCBI Taxonomy" id="81569"/>
    <lineage>
        <taxon>Bacteria</taxon>
        <taxon>Pseudomonadati</taxon>
        <taxon>Pseudomonadota</taxon>
        <taxon>Alphaproteobacteria</taxon>
        <taxon>Rhodobacterales</taxon>
        <taxon>Roseobacteraceae</taxon>
        <taxon>Ruegeria</taxon>
    </lineage>
</organism>
<evidence type="ECO:0000259" key="1">
    <source>
        <dbReference type="Pfam" id="PF01261"/>
    </source>
</evidence>
<gene>
    <name evidence="2" type="ORF">GS634_15095</name>
</gene>
<dbReference type="InterPro" id="IPR013022">
    <property type="entry name" value="Xyl_isomerase-like_TIM-brl"/>
</dbReference>
<dbReference type="Proteomes" id="UP000597886">
    <property type="component" value="Unassembled WGS sequence"/>
</dbReference>
<comment type="caution">
    <text evidence="2">The sequence shown here is derived from an EMBL/GenBank/DDBJ whole genome shotgun (WGS) entry which is preliminary data.</text>
</comment>
<proteinExistence type="predicted"/>
<dbReference type="PANTHER" id="PTHR12110">
    <property type="entry name" value="HYDROXYPYRUVATE ISOMERASE"/>
    <property type="match status" value="1"/>
</dbReference>